<evidence type="ECO:0000256" key="3">
    <source>
        <dbReference type="ARBA" id="ARBA00022692"/>
    </source>
</evidence>
<feature type="transmembrane region" description="Helical" evidence="8">
    <location>
        <begin position="72"/>
        <end position="93"/>
    </location>
</feature>
<keyword evidence="6" id="KW-0175">Coiled coil</keyword>
<dbReference type="InterPro" id="IPR022781">
    <property type="entry name" value="Flagellar_biosynth_FliO"/>
</dbReference>
<evidence type="ECO:0000256" key="4">
    <source>
        <dbReference type="ARBA" id="ARBA00022989"/>
    </source>
</evidence>
<organism evidence="9 10">
    <name type="scientific">Peribacillus cavernae</name>
    <dbReference type="NCBI Taxonomy" id="1674310"/>
    <lineage>
        <taxon>Bacteria</taxon>
        <taxon>Bacillati</taxon>
        <taxon>Bacillota</taxon>
        <taxon>Bacilli</taxon>
        <taxon>Bacillales</taxon>
        <taxon>Bacillaceae</taxon>
        <taxon>Peribacillus</taxon>
    </lineage>
</organism>
<comment type="subcellular location">
    <subcellularLocation>
        <location evidence="1">Cell membrane</location>
    </subcellularLocation>
</comment>
<keyword evidence="9" id="KW-0282">Flagellum</keyword>
<keyword evidence="9" id="KW-0969">Cilium</keyword>
<comment type="caution">
    <text evidence="9">The sequence shown here is derived from an EMBL/GenBank/DDBJ whole genome shotgun (WGS) entry which is preliminary data.</text>
</comment>
<proteinExistence type="predicted"/>
<evidence type="ECO:0000313" key="10">
    <source>
        <dbReference type="Proteomes" id="UP000267430"/>
    </source>
</evidence>
<keyword evidence="4 8" id="KW-1133">Transmembrane helix</keyword>
<feature type="compositionally biased region" description="Basic and acidic residues" evidence="7">
    <location>
        <begin position="42"/>
        <end position="60"/>
    </location>
</feature>
<evidence type="ECO:0000256" key="2">
    <source>
        <dbReference type="ARBA" id="ARBA00022475"/>
    </source>
</evidence>
<dbReference type="Proteomes" id="UP000267430">
    <property type="component" value="Unassembled WGS sequence"/>
</dbReference>
<evidence type="ECO:0000256" key="1">
    <source>
        <dbReference type="ARBA" id="ARBA00004236"/>
    </source>
</evidence>
<protein>
    <submittedName>
        <fullName evidence="9">Flagellar biosynthesis protein FliZ</fullName>
    </submittedName>
</protein>
<keyword evidence="5 8" id="KW-0472">Membrane</keyword>
<accession>A0A433HQ88</accession>
<keyword evidence="3 8" id="KW-0812">Transmembrane</keyword>
<dbReference type="AlphaFoldDB" id="A0A433HQ88"/>
<dbReference type="GO" id="GO:0044781">
    <property type="term" value="P:bacterial-type flagellum organization"/>
    <property type="evidence" value="ECO:0007669"/>
    <property type="project" value="InterPro"/>
</dbReference>
<keyword evidence="9" id="KW-0966">Cell projection</keyword>
<dbReference type="EMBL" id="RYZZ01000007">
    <property type="protein sequence ID" value="RUQ30458.1"/>
    <property type="molecule type" value="Genomic_DNA"/>
</dbReference>
<dbReference type="OrthoDB" id="2376965at2"/>
<evidence type="ECO:0000256" key="6">
    <source>
        <dbReference type="SAM" id="Coils"/>
    </source>
</evidence>
<feature type="region of interest" description="Disordered" evidence="7">
    <location>
        <begin position="42"/>
        <end position="61"/>
    </location>
</feature>
<evidence type="ECO:0000256" key="5">
    <source>
        <dbReference type="ARBA" id="ARBA00023136"/>
    </source>
</evidence>
<dbReference type="GO" id="GO:0016020">
    <property type="term" value="C:membrane"/>
    <property type="evidence" value="ECO:0007669"/>
    <property type="project" value="InterPro"/>
</dbReference>
<dbReference type="RefSeq" id="WP_126864480.1">
    <property type="nucleotide sequence ID" value="NZ_JAUSTX010000001.1"/>
</dbReference>
<sequence>MFSIKKSFQILLVVAMALFGFGGLAVHAENLDGSVKDFFEHPGKPAETKADHPDSKEKPASSKSTALTFWDFLRMVFATIFVVALLYVSLRFINKKSRTYQKANFIENIGGTTLGSNRSVQLIKVGKSILVVGVGETIQLLKEIDNQEEYRELLQDYNQKIDHLIQPGDIISKLKQRLAVPDRKTTGFASQLKKQLDEIAASRKQAIEELDEQERDRT</sequence>
<dbReference type="Pfam" id="PF04347">
    <property type="entry name" value="FliO"/>
    <property type="match status" value="1"/>
</dbReference>
<evidence type="ECO:0000313" key="9">
    <source>
        <dbReference type="EMBL" id="RUQ30458.1"/>
    </source>
</evidence>
<feature type="coiled-coil region" evidence="6">
    <location>
        <begin position="189"/>
        <end position="216"/>
    </location>
</feature>
<evidence type="ECO:0000256" key="8">
    <source>
        <dbReference type="SAM" id="Phobius"/>
    </source>
</evidence>
<reference evidence="9 10" key="1">
    <citation type="submission" date="2018-12" db="EMBL/GenBank/DDBJ databases">
        <title>Bacillus chawlae sp. nov., Bacillus glennii sp. nov., and Bacillus saganii sp. nov. Isolated from the Vehicle Assembly Building at Kennedy Space Center where the Viking Spacecraft were Assembled.</title>
        <authorList>
            <person name="Seuylemezian A."/>
            <person name="Vaishampayan P."/>
        </authorList>
    </citation>
    <scope>NUCLEOTIDE SEQUENCE [LARGE SCALE GENOMIC DNA]</scope>
    <source>
        <strain evidence="9 10">L5</strain>
    </source>
</reference>
<gene>
    <name evidence="9" type="ORF">ELQ35_08965</name>
</gene>
<keyword evidence="10" id="KW-1185">Reference proteome</keyword>
<name>A0A433HQ88_9BACI</name>
<evidence type="ECO:0000256" key="7">
    <source>
        <dbReference type="SAM" id="MobiDB-lite"/>
    </source>
</evidence>
<keyword evidence="2" id="KW-1003">Cell membrane</keyword>